<keyword evidence="1" id="KW-1133">Transmembrane helix</keyword>
<dbReference type="EMBL" id="KP085586">
    <property type="protein sequence ID" value="AIZ95088.1"/>
    <property type="molecule type" value="Genomic_DNA"/>
</dbReference>
<name>A0A0A7NRV8_9CAUD</name>
<reference evidence="3" key="1">
    <citation type="submission" date="2014-10" db="EMBL/GenBank/DDBJ databases">
        <title>Characterization and complete genome sequence of the Shigella flexneri bacteriophage pSf-2.</title>
        <authorList>
            <person name="Jun J.W."/>
            <person name="Park S.C."/>
        </authorList>
    </citation>
    <scope>NUCLEOTIDE SEQUENCE [LARGE SCALE GENOMIC DNA]</scope>
</reference>
<dbReference type="Proteomes" id="UP000030926">
    <property type="component" value="Segment"/>
</dbReference>
<proteinExistence type="predicted"/>
<keyword evidence="1" id="KW-0472">Membrane</keyword>
<organism evidence="2 3">
    <name type="scientific">Shigella phage pSf-2</name>
    <dbReference type="NCBI Taxonomy" id="1572702"/>
    <lineage>
        <taxon>Viruses</taxon>
        <taxon>Duplodnaviria</taxon>
        <taxon>Heunggongvirae</taxon>
        <taxon>Uroviricota</taxon>
        <taxon>Caudoviricetes</taxon>
        <taxon>Drexlerviridae</taxon>
        <taxon>Tunavirinae</taxon>
        <taxon>Tunavirus</taxon>
        <taxon>Tunavirus PSf2</taxon>
    </lineage>
</organism>
<reference evidence="2 3" key="2">
    <citation type="journal article" date="2016" name="Curr. Microbiol.">
        <title>Isolation and Comparative Genomic Analysis of T1-Like Shigella Bacteriophage pSf-2.</title>
        <authorList>
            <person name="Jun J.W."/>
            <person name="Kim H.J."/>
            <person name="Yun S.K."/>
            <person name="Chai J.Y."/>
            <person name="Lee B.C."/>
            <person name="Park S.C."/>
        </authorList>
    </citation>
    <scope>NUCLEOTIDE SEQUENCE [LARGE SCALE GENOMIC DNA]</scope>
</reference>
<evidence type="ECO:0000313" key="3">
    <source>
        <dbReference type="Proteomes" id="UP000030926"/>
    </source>
</evidence>
<protein>
    <submittedName>
        <fullName evidence="2">Uncharacterized protein</fullName>
    </submittedName>
</protein>
<keyword evidence="3" id="KW-1185">Reference proteome</keyword>
<dbReference type="RefSeq" id="YP_009113001.1">
    <property type="nucleotide sequence ID" value="NC_026010.1"/>
</dbReference>
<gene>
    <name evidence="2" type="ORF">pSf2_063</name>
</gene>
<dbReference type="GeneID" id="22807789"/>
<dbReference type="OrthoDB" id="40048at10239"/>
<dbReference type="KEGG" id="vg:22807789"/>
<evidence type="ECO:0000256" key="1">
    <source>
        <dbReference type="SAM" id="Phobius"/>
    </source>
</evidence>
<sequence>MNFNTIALWSAVWFFCMGHAIDGIVIMLLLCAGAFE</sequence>
<accession>A0A0A7NRV8</accession>
<evidence type="ECO:0000313" key="2">
    <source>
        <dbReference type="EMBL" id="AIZ95088.1"/>
    </source>
</evidence>
<feature type="transmembrane region" description="Helical" evidence="1">
    <location>
        <begin position="6"/>
        <end position="35"/>
    </location>
</feature>
<keyword evidence="1" id="KW-0812">Transmembrane</keyword>